<accession>A0A7X3S6Q6</accession>
<dbReference type="SMART" id="SM00347">
    <property type="entry name" value="HTH_MARR"/>
    <property type="match status" value="1"/>
</dbReference>
<sequence length="135" mass="14770">MAVCGDIWRAGERLRKGVMANLAGTGLDFACFDVVLTLRRQGRGGALSPSALAKEMMLSTSAMTSRLDRLEKLGLITRETDPADRRGLKVALTDAGFAKADEIVVSHVSTEERLLNRLSAKERDQLRSLLRKIGE</sequence>
<evidence type="ECO:0000313" key="6">
    <source>
        <dbReference type="Proteomes" id="UP000433101"/>
    </source>
</evidence>
<keyword evidence="2" id="KW-0238">DNA-binding</keyword>
<gene>
    <name evidence="5" type="ORF">GR183_04200</name>
</gene>
<organism evidence="5 6">
    <name type="scientific">Stappia sediminis</name>
    <dbReference type="NCBI Taxonomy" id="2692190"/>
    <lineage>
        <taxon>Bacteria</taxon>
        <taxon>Pseudomonadati</taxon>
        <taxon>Pseudomonadota</taxon>
        <taxon>Alphaproteobacteria</taxon>
        <taxon>Hyphomicrobiales</taxon>
        <taxon>Stappiaceae</taxon>
        <taxon>Stappia</taxon>
    </lineage>
</organism>
<name>A0A7X3S6Q6_9HYPH</name>
<dbReference type="GO" id="GO:0003700">
    <property type="term" value="F:DNA-binding transcription factor activity"/>
    <property type="evidence" value="ECO:0007669"/>
    <property type="project" value="InterPro"/>
</dbReference>
<dbReference type="PANTHER" id="PTHR42756:SF1">
    <property type="entry name" value="TRANSCRIPTIONAL REPRESSOR OF EMRAB OPERON"/>
    <property type="match status" value="1"/>
</dbReference>
<dbReference type="PANTHER" id="PTHR42756">
    <property type="entry name" value="TRANSCRIPTIONAL REGULATOR, MARR"/>
    <property type="match status" value="1"/>
</dbReference>
<dbReference type="InterPro" id="IPR036390">
    <property type="entry name" value="WH_DNA-bd_sf"/>
</dbReference>
<feature type="domain" description="HTH marR-type" evidence="4">
    <location>
        <begin position="1"/>
        <end position="135"/>
    </location>
</feature>
<keyword evidence="1" id="KW-0805">Transcription regulation</keyword>
<evidence type="ECO:0000259" key="4">
    <source>
        <dbReference type="PROSITE" id="PS50995"/>
    </source>
</evidence>
<keyword evidence="3" id="KW-0804">Transcription</keyword>
<dbReference type="AlphaFoldDB" id="A0A7X3S6Q6"/>
<dbReference type="GO" id="GO:0003677">
    <property type="term" value="F:DNA binding"/>
    <property type="evidence" value="ECO:0007669"/>
    <property type="project" value="UniProtKB-KW"/>
</dbReference>
<protein>
    <submittedName>
        <fullName evidence="5">MarR family transcriptional regulator</fullName>
    </submittedName>
</protein>
<dbReference type="InterPro" id="IPR000835">
    <property type="entry name" value="HTH_MarR-typ"/>
</dbReference>
<dbReference type="Gene3D" id="1.10.10.10">
    <property type="entry name" value="Winged helix-like DNA-binding domain superfamily/Winged helix DNA-binding domain"/>
    <property type="match status" value="1"/>
</dbReference>
<dbReference type="EMBL" id="WUMV01000002">
    <property type="protein sequence ID" value="MXN64095.1"/>
    <property type="molecule type" value="Genomic_DNA"/>
</dbReference>
<dbReference type="PRINTS" id="PR00598">
    <property type="entry name" value="HTHMARR"/>
</dbReference>
<evidence type="ECO:0000256" key="3">
    <source>
        <dbReference type="ARBA" id="ARBA00023163"/>
    </source>
</evidence>
<dbReference type="SUPFAM" id="SSF46785">
    <property type="entry name" value="Winged helix' DNA-binding domain"/>
    <property type="match status" value="1"/>
</dbReference>
<dbReference type="InterPro" id="IPR023187">
    <property type="entry name" value="Tscrpt_reg_MarR-type_CS"/>
</dbReference>
<comment type="caution">
    <text evidence="5">The sequence shown here is derived from an EMBL/GenBank/DDBJ whole genome shotgun (WGS) entry which is preliminary data.</text>
</comment>
<evidence type="ECO:0000313" key="5">
    <source>
        <dbReference type="EMBL" id="MXN64095.1"/>
    </source>
</evidence>
<reference evidence="5 6" key="1">
    <citation type="submission" date="2019-12" db="EMBL/GenBank/DDBJ databases">
        <authorList>
            <person name="Li M."/>
        </authorList>
    </citation>
    <scope>NUCLEOTIDE SEQUENCE [LARGE SCALE GENOMIC DNA]</scope>
    <source>
        <strain evidence="5 6">GBMRC 2046</strain>
    </source>
</reference>
<evidence type="ECO:0000256" key="2">
    <source>
        <dbReference type="ARBA" id="ARBA00023125"/>
    </source>
</evidence>
<dbReference type="Proteomes" id="UP000433101">
    <property type="component" value="Unassembled WGS sequence"/>
</dbReference>
<dbReference type="Pfam" id="PF12802">
    <property type="entry name" value="MarR_2"/>
    <property type="match status" value="1"/>
</dbReference>
<dbReference type="PROSITE" id="PS50995">
    <property type="entry name" value="HTH_MARR_2"/>
    <property type="match status" value="1"/>
</dbReference>
<proteinExistence type="predicted"/>
<dbReference type="InterPro" id="IPR036388">
    <property type="entry name" value="WH-like_DNA-bd_sf"/>
</dbReference>
<keyword evidence="6" id="KW-1185">Reference proteome</keyword>
<evidence type="ECO:0000256" key="1">
    <source>
        <dbReference type="ARBA" id="ARBA00023015"/>
    </source>
</evidence>
<dbReference type="PROSITE" id="PS01117">
    <property type="entry name" value="HTH_MARR_1"/>
    <property type="match status" value="1"/>
</dbReference>